<evidence type="ECO:0000313" key="1">
    <source>
        <dbReference type="EMBL" id="CAB4997610.1"/>
    </source>
</evidence>
<proteinExistence type="predicted"/>
<reference evidence="1" key="1">
    <citation type="submission" date="2020-05" db="EMBL/GenBank/DDBJ databases">
        <authorList>
            <person name="Chiriac C."/>
            <person name="Salcher M."/>
            <person name="Ghai R."/>
            <person name="Kavagutti S V."/>
        </authorList>
    </citation>
    <scope>NUCLEOTIDE SEQUENCE</scope>
</reference>
<accession>A0A6J7NVT7</accession>
<dbReference type="EMBL" id="CAFBOR010000209">
    <property type="protein sequence ID" value="CAB4997610.1"/>
    <property type="molecule type" value="Genomic_DNA"/>
</dbReference>
<gene>
    <name evidence="1" type="ORF">UFOPK3974_01308</name>
</gene>
<protein>
    <submittedName>
        <fullName evidence="1">Unannotated protein</fullName>
    </submittedName>
</protein>
<name>A0A6J7NVT7_9ZZZZ</name>
<sequence>MIWDFAGEEIPPDLLSDVERVVDDLSKRGDLFERIRDLISPLEIEAIRERADEILEEGTFPIPDEDYHSVPWPLI</sequence>
<dbReference type="AlphaFoldDB" id="A0A6J7NVT7"/>
<organism evidence="1">
    <name type="scientific">freshwater metagenome</name>
    <dbReference type="NCBI Taxonomy" id="449393"/>
    <lineage>
        <taxon>unclassified sequences</taxon>
        <taxon>metagenomes</taxon>
        <taxon>ecological metagenomes</taxon>
    </lineage>
</organism>